<evidence type="ECO:0000259" key="5">
    <source>
        <dbReference type="Pfam" id="PF05175"/>
    </source>
</evidence>
<dbReference type="PANTHER" id="PTHR45875:SF1">
    <property type="entry name" value="METHYLTRANSFERASE N6AMT1"/>
    <property type="match status" value="1"/>
</dbReference>
<dbReference type="InterPro" id="IPR052190">
    <property type="entry name" value="Euk-Arch_PrmC-MTase"/>
</dbReference>
<evidence type="ECO:0000256" key="4">
    <source>
        <dbReference type="ARBA" id="ARBA00022691"/>
    </source>
</evidence>
<keyword evidence="3 6" id="KW-0808">Transferase</keyword>
<dbReference type="EC" id="2.1.1.-" evidence="6"/>
<proteinExistence type="inferred from homology"/>
<keyword evidence="7" id="KW-1185">Reference proteome</keyword>
<evidence type="ECO:0000256" key="1">
    <source>
        <dbReference type="ARBA" id="ARBA00006149"/>
    </source>
</evidence>
<dbReference type="EMBL" id="JBEXZR010000015">
    <property type="protein sequence ID" value="MEU0709241.1"/>
    <property type="molecule type" value="Genomic_DNA"/>
</dbReference>
<dbReference type="GO" id="GO:0032259">
    <property type="term" value="P:methylation"/>
    <property type="evidence" value="ECO:0007669"/>
    <property type="project" value="UniProtKB-KW"/>
</dbReference>
<dbReference type="NCBIfam" id="TIGR00537">
    <property type="entry name" value="hemK_rel_arch"/>
    <property type="match status" value="1"/>
</dbReference>
<comment type="similarity">
    <text evidence="1">Belongs to the eukaryotic/archaeal PrmC-related family.</text>
</comment>
<protein>
    <submittedName>
        <fullName evidence="6">HemK2/MTQ2 family protein methyltransferase</fullName>
        <ecNumber evidence="6">2.1.1.-</ecNumber>
    </submittedName>
</protein>
<feature type="domain" description="Methyltransferase small" evidence="5">
    <location>
        <begin position="27"/>
        <end position="161"/>
    </location>
</feature>
<dbReference type="SUPFAM" id="SSF53335">
    <property type="entry name" value="S-adenosyl-L-methionine-dependent methyltransferases"/>
    <property type="match status" value="1"/>
</dbReference>
<name>A0ABV2W6R7_9ACTN</name>
<dbReference type="InterPro" id="IPR007848">
    <property type="entry name" value="Small_mtfrase_dom"/>
</dbReference>
<evidence type="ECO:0000313" key="6">
    <source>
        <dbReference type="EMBL" id="MEU0709241.1"/>
    </source>
</evidence>
<keyword evidence="2 6" id="KW-0489">Methyltransferase</keyword>
<dbReference type="InterPro" id="IPR002052">
    <property type="entry name" value="DNA_methylase_N6_adenine_CS"/>
</dbReference>
<dbReference type="CDD" id="cd02440">
    <property type="entry name" value="AdoMet_MTases"/>
    <property type="match status" value="1"/>
</dbReference>
<dbReference type="RefSeq" id="WP_064070649.1">
    <property type="nucleotide sequence ID" value="NZ_JBEXZO010000029.1"/>
</dbReference>
<evidence type="ECO:0000256" key="2">
    <source>
        <dbReference type="ARBA" id="ARBA00022603"/>
    </source>
</evidence>
<evidence type="ECO:0000256" key="3">
    <source>
        <dbReference type="ARBA" id="ARBA00022679"/>
    </source>
</evidence>
<evidence type="ECO:0000313" key="7">
    <source>
        <dbReference type="Proteomes" id="UP001550378"/>
    </source>
</evidence>
<dbReference type="InterPro" id="IPR004557">
    <property type="entry name" value="PrmC-related"/>
</dbReference>
<dbReference type="Proteomes" id="UP001550378">
    <property type="component" value="Unassembled WGS sequence"/>
</dbReference>
<dbReference type="PANTHER" id="PTHR45875">
    <property type="entry name" value="METHYLTRANSFERASE N6AMT1"/>
    <property type="match status" value="1"/>
</dbReference>
<dbReference type="Gene3D" id="3.40.50.150">
    <property type="entry name" value="Vaccinia Virus protein VP39"/>
    <property type="match status" value="1"/>
</dbReference>
<gene>
    <name evidence="6" type="ORF">ABZ508_17945</name>
</gene>
<dbReference type="PROSITE" id="PS00092">
    <property type="entry name" value="N6_MTASE"/>
    <property type="match status" value="1"/>
</dbReference>
<keyword evidence="4" id="KW-0949">S-adenosyl-L-methionine</keyword>
<dbReference type="InterPro" id="IPR029063">
    <property type="entry name" value="SAM-dependent_MTases_sf"/>
</dbReference>
<comment type="caution">
    <text evidence="6">The sequence shown here is derived from an EMBL/GenBank/DDBJ whole genome shotgun (WGS) entry which is preliminary data.</text>
</comment>
<reference evidence="6 7" key="1">
    <citation type="submission" date="2024-06" db="EMBL/GenBank/DDBJ databases">
        <title>The Natural Products Discovery Center: Release of the First 8490 Sequenced Strains for Exploring Actinobacteria Biosynthetic Diversity.</title>
        <authorList>
            <person name="Kalkreuter E."/>
            <person name="Kautsar S.A."/>
            <person name="Yang D."/>
            <person name="Bader C.D."/>
            <person name="Teijaro C.N."/>
            <person name="Fluegel L."/>
            <person name="Davis C.M."/>
            <person name="Simpson J.R."/>
            <person name="Lauterbach L."/>
            <person name="Steele A.D."/>
            <person name="Gui C."/>
            <person name="Meng S."/>
            <person name="Li G."/>
            <person name="Viehrig K."/>
            <person name="Ye F."/>
            <person name="Su P."/>
            <person name="Kiefer A.F."/>
            <person name="Nichols A."/>
            <person name="Cepeda A.J."/>
            <person name="Yan W."/>
            <person name="Fan B."/>
            <person name="Jiang Y."/>
            <person name="Adhikari A."/>
            <person name="Zheng C.-J."/>
            <person name="Schuster L."/>
            <person name="Cowan T.M."/>
            <person name="Smanski M.J."/>
            <person name="Chevrette M.G."/>
            <person name="De Carvalho L.P.S."/>
            <person name="Shen B."/>
        </authorList>
    </citation>
    <scope>NUCLEOTIDE SEQUENCE [LARGE SCALE GENOMIC DNA]</scope>
    <source>
        <strain evidence="6 7">NPDC006337</strain>
    </source>
</reference>
<sequence length="219" mass="23972">MRLLRPRGVYAPQEDTELLAQAARSELRTLCAQPGVEVLDVGTGTGALALMAAECPGARVTAVDISWRAVLAARYNARRRRLPVVVRHGDLTEPVEGCRFDLILSNPPYVLSPGPVRRGEVRTWNAGVDGRQVLDRLCARVPHLLRESGVLLLVQSALSGVDATLGQLEDGGLSARVELRARIPFGPVMARHAEWLEQRGLIGPDERKEDLVVIRAQRN</sequence>
<dbReference type="Pfam" id="PF05175">
    <property type="entry name" value="MTS"/>
    <property type="match status" value="1"/>
</dbReference>
<dbReference type="GO" id="GO:0008168">
    <property type="term" value="F:methyltransferase activity"/>
    <property type="evidence" value="ECO:0007669"/>
    <property type="project" value="UniProtKB-KW"/>
</dbReference>
<organism evidence="6 7">
    <name type="scientific">Streptomyces lavendulocolor</name>
    <dbReference type="NCBI Taxonomy" id="67316"/>
    <lineage>
        <taxon>Bacteria</taxon>
        <taxon>Bacillati</taxon>
        <taxon>Actinomycetota</taxon>
        <taxon>Actinomycetes</taxon>
        <taxon>Kitasatosporales</taxon>
        <taxon>Streptomycetaceae</taxon>
        <taxon>Streptomyces</taxon>
    </lineage>
</organism>
<accession>A0ABV2W6R7</accession>